<proteinExistence type="predicted"/>
<organism evidence="2 3">
    <name type="scientific">Paenibacillus gansuensis</name>
    <dbReference type="NCBI Taxonomy" id="306542"/>
    <lineage>
        <taxon>Bacteria</taxon>
        <taxon>Bacillati</taxon>
        <taxon>Bacillota</taxon>
        <taxon>Bacilli</taxon>
        <taxon>Bacillales</taxon>
        <taxon>Paenibacillaceae</taxon>
        <taxon>Paenibacillus</taxon>
    </lineage>
</organism>
<dbReference type="Pfam" id="PF01507">
    <property type="entry name" value="PAPS_reduct"/>
    <property type="match status" value="1"/>
</dbReference>
<dbReference type="SUPFAM" id="SSF52402">
    <property type="entry name" value="Adenine nucleotide alpha hydrolases-like"/>
    <property type="match status" value="1"/>
</dbReference>
<dbReference type="Gene3D" id="3.40.50.620">
    <property type="entry name" value="HUPs"/>
    <property type="match status" value="1"/>
</dbReference>
<reference evidence="3" key="1">
    <citation type="journal article" date="2019" name="Int. J. Syst. Evol. Microbiol.">
        <title>The Global Catalogue of Microorganisms (GCM) 10K type strain sequencing project: providing services to taxonomists for standard genome sequencing and annotation.</title>
        <authorList>
            <consortium name="The Broad Institute Genomics Platform"/>
            <consortium name="The Broad Institute Genome Sequencing Center for Infectious Disease"/>
            <person name="Wu L."/>
            <person name="Ma J."/>
        </authorList>
    </citation>
    <scope>NUCLEOTIDE SEQUENCE [LARGE SCALE GENOMIC DNA]</scope>
    <source>
        <strain evidence="3">KCTC 3950</strain>
    </source>
</reference>
<gene>
    <name evidence="2" type="ORF">ACFSUF_19560</name>
</gene>
<comment type="caution">
    <text evidence="2">The sequence shown here is derived from an EMBL/GenBank/DDBJ whole genome shotgun (WGS) entry which is preliminary data.</text>
</comment>
<keyword evidence="3" id="KW-1185">Reference proteome</keyword>
<dbReference type="EMBL" id="JBHUME010000013">
    <property type="protein sequence ID" value="MFD2614612.1"/>
    <property type="molecule type" value="Genomic_DNA"/>
</dbReference>
<sequence>MSVSVMGEKRGAESFVLPELPSEMLPLHEYDEIHVNVSGGADSVATALVALHGYKIPKDKIKLVHMRVDGNPNDHTKRQLFDWPQTDAYLEYMSKMLDLQLIVLWDDLSLEERIRERGMFPSSTCRFCTSYLKRDVYAKWVRQFDDVKILLLTGERSEESKERAEKPVFKLHTAHATGRKNRTVHWLKPIKAMLKTEVRQLCADYGIELHPCYQWVSRCSCKFCIFNTSAEMSRTSQLFPEDWAYLKQMEEELGHTMKSKDGISHSLSAFIKEDQIPLF</sequence>
<dbReference type="PANTHER" id="PTHR43196:SF2">
    <property type="entry name" value="PHOSPHOADENOSINE PHOSPHOSULFATE REDUCTASE"/>
    <property type="match status" value="1"/>
</dbReference>
<dbReference type="InterPro" id="IPR050128">
    <property type="entry name" value="Sulfate_adenylyltrnsfr_sub2"/>
</dbReference>
<evidence type="ECO:0000259" key="1">
    <source>
        <dbReference type="Pfam" id="PF01507"/>
    </source>
</evidence>
<dbReference type="InterPro" id="IPR002500">
    <property type="entry name" value="PAPS_reduct_dom"/>
</dbReference>
<dbReference type="InterPro" id="IPR014729">
    <property type="entry name" value="Rossmann-like_a/b/a_fold"/>
</dbReference>
<evidence type="ECO:0000313" key="2">
    <source>
        <dbReference type="EMBL" id="MFD2614612.1"/>
    </source>
</evidence>
<name>A0ABW5PGQ3_9BACL</name>
<accession>A0ABW5PGQ3</accession>
<evidence type="ECO:0000313" key="3">
    <source>
        <dbReference type="Proteomes" id="UP001597541"/>
    </source>
</evidence>
<dbReference type="RefSeq" id="WP_377605651.1">
    <property type="nucleotide sequence ID" value="NZ_JBHUME010000013.1"/>
</dbReference>
<dbReference type="PANTHER" id="PTHR43196">
    <property type="entry name" value="SULFATE ADENYLYLTRANSFERASE SUBUNIT 2"/>
    <property type="match status" value="1"/>
</dbReference>
<dbReference type="Proteomes" id="UP001597541">
    <property type="component" value="Unassembled WGS sequence"/>
</dbReference>
<feature type="domain" description="Phosphoadenosine phosphosulphate reductase" evidence="1">
    <location>
        <begin position="35"/>
        <end position="214"/>
    </location>
</feature>
<protein>
    <submittedName>
        <fullName evidence="2">Phosphoadenosine phosphosulfate reductase family protein</fullName>
    </submittedName>
</protein>